<comment type="similarity">
    <text evidence="1">Belongs to the Nudix hydrolase family.</text>
</comment>
<dbReference type="Proteomes" id="UP000320055">
    <property type="component" value="Unassembled WGS sequence"/>
</dbReference>
<name>A0A563VY45_9CYAN</name>
<dbReference type="EC" id="3.6.1.13" evidence="4"/>
<organism evidence="4 5">
    <name type="scientific">Hyella patelloides LEGE 07179</name>
    <dbReference type="NCBI Taxonomy" id="945734"/>
    <lineage>
        <taxon>Bacteria</taxon>
        <taxon>Bacillati</taxon>
        <taxon>Cyanobacteriota</taxon>
        <taxon>Cyanophyceae</taxon>
        <taxon>Pleurocapsales</taxon>
        <taxon>Hyellaceae</taxon>
        <taxon>Hyella</taxon>
    </lineage>
</organism>
<dbReference type="EMBL" id="CAACVJ010000379">
    <property type="protein sequence ID" value="VEP16378.1"/>
    <property type="molecule type" value="Genomic_DNA"/>
</dbReference>
<evidence type="ECO:0000256" key="1">
    <source>
        <dbReference type="ARBA" id="ARBA00005582"/>
    </source>
</evidence>
<dbReference type="InterPro" id="IPR015797">
    <property type="entry name" value="NUDIX_hydrolase-like_dom_sf"/>
</dbReference>
<evidence type="ECO:0000313" key="5">
    <source>
        <dbReference type="Proteomes" id="UP000320055"/>
    </source>
</evidence>
<keyword evidence="5" id="KW-1185">Reference proteome</keyword>
<dbReference type="PRINTS" id="PR00502">
    <property type="entry name" value="NUDIXFAMILY"/>
</dbReference>
<reference evidence="4 5" key="1">
    <citation type="submission" date="2019-01" db="EMBL/GenBank/DDBJ databases">
        <authorList>
            <person name="Brito A."/>
        </authorList>
    </citation>
    <scope>NUCLEOTIDE SEQUENCE [LARGE SCALE GENOMIC DNA]</scope>
    <source>
        <strain evidence="4">1</strain>
    </source>
</reference>
<dbReference type="GO" id="GO:0047631">
    <property type="term" value="F:ADP-ribose diphosphatase activity"/>
    <property type="evidence" value="ECO:0007669"/>
    <property type="project" value="UniProtKB-EC"/>
</dbReference>
<dbReference type="InterPro" id="IPR020476">
    <property type="entry name" value="Nudix_hydrolase"/>
</dbReference>
<gene>
    <name evidence="4" type="primary">nudF</name>
    <name evidence="4" type="ORF">H1P_440036</name>
</gene>
<dbReference type="SUPFAM" id="SSF55811">
    <property type="entry name" value="Nudix"/>
    <property type="match status" value="1"/>
</dbReference>
<keyword evidence="2 4" id="KW-0378">Hydrolase</keyword>
<dbReference type="CDD" id="cd18873">
    <property type="entry name" value="NUDIX_NadM_like"/>
    <property type="match status" value="1"/>
</dbReference>
<dbReference type="InterPro" id="IPR000086">
    <property type="entry name" value="NUDIX_hydrolase_dom"/>
</dbReference>
<dbReference type="AlphaFoldDB" id="A0A563VY45"/>
<dbReference type="PANTHER" id="PTHR43736:SF1">
    <property type="entry name" value="DIHYDRONEOPTERIN TRIPHOSPHATE DIPHOSPHATASE"/>
    <property type="match status" value="1"/>
</dbReference>
<evidence type="ECO:0000259" key="3">
    <source>
        <dbReference type="PROSITE" id="PS51462"/>
    </source>
</evidence>
<dbReference type="Gene3D" id="3.90.79.10">
    <property type="entry name" value="Nucleoside Triphosphate Pyrophosphohydrolase"/>
    <property type="match status" value="1"/>
</dbReference>
<dbReference type="PROSITE" id="PS51462">
    <property type="entry name" value="NUDIX"/>
    <property type="match status" value="1"/>
</dbReference>
<accession>A0A563VY45</accession>
<evidence type="ECO:0000313" key="4">
    <source>
        <dbReference type="EMBL" id="VEP16378.1"/>
    </source>
</evidence>
<sequence length="160" mass="18427">MIIWGADSLSICDRNVNYRNPAPTVDIIIELIDRPHRPIILIERKNIPYGWAIPGGFVDYGESVENAAIREAKEEVSLDVELVEQFYVYSDPARDLRQHTLAIVFLATATGNPTAADDAKSLAVYHQWEIPTNLCFDHDRIMTDYWRYRNYGTRPSAFYF</sequence>
<feature type="domain" description="Nudix hydrolase" evidence="3">
    <location>
        <begin position="18"/>
        <end position="148"/>
    </location>
</feature>
<evidence type="ECO:0000256" key="2">
    <source>
        <dbReference type="ARBA" id="ARBA00022801"/>
    </source>
</evidence>
<protein>
    <submittedName>
        <fullName evidence="4">ADP-ribose pyrophosphatase</fullName>
        <ecNumber evidence="4">3.6.1.13</ecNumber>
    </submittedName>
</protein>
<dbReference type="PANTHER" id="PTHR43736">
    <property type="entry name" value="ADP-RIBOSE PYROPHOSPHATASE"/>
    <property type="match status" value="1"/>
</dbReference>
<dbReference type="Pfam" id="PF00293">
    <property type="entry name" value="NUDIX"/>
    <property type="match status" value="1"/>
</dbReference>
<proteinExistence type="inferred from homology"/>